<dbReference type="EMBL" id="MASQ01000123">
    <property type="protein sequence ID" value="OCB01833.1"/>
    <property type="molecule type" value="Genomic_DNA"/>
</dbReference>
<evidence type="ECO:0000313" key="3">
    <source>
        <dbReference type="Proteomes" id="UP000093129"/>
    </source>
</evidence>
<reference evidence="2 3" key="1">
    <citation type="submission" date="2016-07" db="EMBL/GenBank/DDBJ databases">
        <title>Draft genome of a psychrotolerant acidophile Acidithiobacillus ferrivorans strain YL15.</title>
        <authorList>
            <person name="Peng T."/>
            <person name="Ma L."/>
            <person name="Nan M."/>
            <person name="An N."/>
            <person name="Wang M."/>
            <person name="Qiu G."/>
            <person name="Zeng W."/>
        </authorList>
    </citation>
    <scope>NUCLEOTIDE SEQUENCE [LARGE SCALE GENOMIC DNA]</scope>
    <source>
        <strain evidence="2 3">YL15</strain>
    </source>
</reference>
<evidence type="ECO:0000313" key="2">
    <source>
        <dbReference type="EMBL" id="OCB01833.1"/>
    </source>
</evidence>
<evidence type="ECO:0000259" key="1">
    <source>
        <dbReference type="PROSITE" id="PS51725"/>
    </source>
</evidence>
<accession>A0A1B9BVY9</accession>
<organism evidence="2 3">
    <name type="scientific">Acidithiobacillus ferrivorans</name>
    <dbReference type="NCBI Taxonomy" id="160808"/>
    <lineage>
        <taxon>Bacteria</taxon>
        <taxon>Pseudomonadati</taxon>
        <taxon>Pseudomonadota</taxon>
        <taxon>Acidithiobacillia</taxon>
        <taxon>Acidithiobacillales</taxon>
        <taxon>Acidithiobacillaceae</taxon>
        <taxon>Acidithiobacillus</taxon>
    </lineage>
</organism>
<sequence>MSPIRAHRLRTAGSGSRKAAGLAPFVWCMEDVVFARFHFLTARQHKNHGRQPPDALTPSERIIPGPGWHLWLECETNGGFARGNYGSHSFTYVRITFCPRRTPSVRPYVDTDAGPNDILCDGRLLMHARGEITPRAGSNDFYLITTCKITEHDAANFLTQFVTAREYIRRQPGFIRHHLFENHHPDATFRFINVAAWQSMKDFVTAFSSPEFKMLIKGGFDYSSQIIVARRATAPWSIF</sequence>
<comment type="caution">
    <text evidence="2">The sequence shown here is derived from an EMBL/GenBank/DDBJ whole genome shotgun (WGS) entry which is preliminary data.</text>
</comment>
<dbReference type="Pfam" id="PF03992">
    <property type="entry name" value="ABM"/>
    <property type="match status" value="1"/>
</dbReference>
<dbReference type="Proteomes" id="UP000093129">
    <property type="component" value="Unassembled WGS sequence"/>
</dbReference>
<dbReference type="InterPro" id="IPR011008">
    <property type="entry name" value="Dimeric_a/b-barrel"/>
</dbReference>
<dbReference type="SUPFAM" id="SSF54909">
    <property type="entry name" value="Dimeric alpha+beta barrel"/>
    <property type="match status" value="1"/>
</dbReference>
<dbReference type="InterPro" id="IPR007138">
    <property type="entry name" value="ABM_dom"/>
</dbReference>
<name>A0A1B9BVY9_9PROT</name>
<feature type="domain" description="ABM" evidence="1">
    <location>
        <begin position="141"/>
        <end position="232"/>
    </location>
</feature>
<dbReference type="Gene3D" id="3.30.70.100">
    <property type="match status" value="1"/>
</dbReference>
<protein>
    <recommendedName>
        <fullName evidence="1">ABM domain-containing protein</fullName>
    </recommendedName>
</protein>
<proteinExistence type="predicted"/>
<dbReference type="AlphaFoldDB" id="A0A1B9BVY9"/>
<dbReference type="PROSITE" id="PS51725">
    <property type="entry name" value="ABM"/>
    <property type="match status" value="1"/>
</dbReference>
<gene>
    <name evidence="2" type="ORF">BBC27_01895</name>
</gene>